<reference evidence="1 2" key="1">
    <citation type="journal article" date="2015" name="Genome Announc.">
        <title>Expanding the biotechnology potential of lactobacilli through comparative genomics of 213 strains and associated genera.</title>
        <authorList>
            <person name="Sun Z."/>
            <person name="Harris H.M."/>
            <person name="McCann A."/>
            <person name="Guo C."/>
            <person name="Argimon S."/>
            <person name="Zhang W."/>
            <person name="Yang X."/>
            <person name="Jeffery I.B."/>
            <person name="Cooney J.C."/>
            <person name="Kagawa T.F."/>
            <person name="Liu W."/>
            <person name="Song Y."/>
            <person name="Salvetti E."/>
            <person name="Wrobel A."/>
            <person name="Rasinkangas P."/>
            <person name="Parkhill J."/>
            <person name="Rea M.C."/>
            <person name="O'Sullivan O."/>
            <person name="Ritari J."/>
            <person name="Douillard F.P."/>
            <person name="Paul Ross R."/>
            <person name="Yang R."/>
            <person name="Briner A.E."/>
            <person name="Felis G.E."/>
            <person name="de Vos W.M."/>
            <person name="Barrangou R."/>
            <person name="Klaenhammer T.R."/>
            <person name="Caufield P.W."/>
            <person name="Cui Y."/>
            <person name="Zhang H."/>
            <person name="O'Toole P.W."/>
        </authorList>
    </citation>
    <scope>NUCLEOTIDE SEQUENCE [LARGE SCALE GENOMIC DNA]</scope>
    <source>
        <strain evidence="1 2">DSM 19117</strain>
    </source>
</reference>
<dbReference type="AlphaFoldDB" id="A0A0R1JZ29"/>
<dbReference type="PATRIC" id="fig|1423773.3.peg.1584"/>
<keyword evidence="2" id="KW-1185">Reference proteome</keyword>
<accession>A0A0R1JZ29</accession>
<dbReference type="Proteomes" id="UP000051162">
    <property type="component" value="Unassembled WGS sequence"/>
</dbReference>
<protein>
    <submittedName>
        <fullName evidence="1">Uncharacterized protein</fullName>
    </submittedName>
</protein>
<evidence type="ECO:0000313" key="2">
    <source>
        <dbReference type="Proteomes" id="UP000051162"/>
    </source>
</evidence>
<evidence type="ECO:0000313" key="1">
    <source>
        <dbReference type="EMBL" id="KRK76187.1"/>
    </source>
</evidence>
<proteinExistence type="predicted"/>
<dbReference type="EMBL" id="AZDT01000024">
    <property type="protein sequence ID" value="KRK76187.1"/>
    <property type="molecule type" value="Genomic_DNA"/>
</dbReference>
<comment type="caution">
    <text evidence="1">The sequence shown here is derived from an EMBL/GenBank/DDBJ whole genome shotgun (WGS) entry which is preliminary data.</text>
</comment>
<dbReference type="RefSeq" id="WP_056944080.1">
    <property type="nucleotide sequence ID" value="NZ_AZDT01000024.1"/>
</dbReference>
<dbReference type="GeneID" id="84782876"/>
<name>A0A0R1JZ29_9LACO</name>
<gene>
    <name evidence="1" type="ORF">FD30_GL001538</name>
</gene>
<sequence length="82" mass="9381">MVQESHRIQLTSGYAILTAQQCTVYAHGQVVAPALTLRQQRTFLRELRQLRAALQAVYQLAHVQVQVTSQSHRPLVARLRFE</sequence>
<organism evidence="1 2">
    <name type="scientific">Levilactobacillus namurensis DSM 19117</name>
    <dbReference type="NCBI Taxonomy" id="1423773"/>
    <lineage>
        <taxon>Bacteria</taxon>
        <taxon>Bacillati</taxon>
        <taxon>Bacillota</taxon>
        <taxon>Bacilli</taxon>
        <taxon>Lactobacillales</taxon>
        <taxon>Lactobacillaceae</taxon>
        <taxon>Levilactobacillus</taxon>
    </lineage>
</organism>